<accession>A0ABY9CUF0</accession>
<keyword evidence="10" id="KW-1185">Reference proteome</keyword>
<dbReference type="InterPro" id="IPR050905">
    <property type="entry name" value="Plant_NBS-LRR"/>
</dbReference>
<dbReference type="PANTHER" id="PTHR33463:SF204">
    <property type="entry name" value="NB-ARC DOMAIN-CONTAINING PROTEIN"/>
    <property type="match status" value="1"/>
</dbReference>
<dbReference type="Pfam" id="PF23598">
    <property type="entry name" value="LRR_14"/>
    <property type="match status" value="1"/>
</dbReference>
<keyword evidence="5" id="KW-0611">Plant defense</keyword>
<evidence type="ECO:0000259" key="8">
    <source>
        <dbReference type="SMART" id="SM00382"/>
    </source>
</evidence>
<dbReference type="SUPFAM" id="SSF52540">
    <property type="entry name" value="P-loop containing nucleoside triphosphate hydrolases"/>
    <property type="match status" value="1"/>
</dbReference>
<gene>
    <name evidence="9" type="ORF">VitviT2T_016339</name>
</gene>
<protein>
    <recommendedName>
        <fullName evidence="8">AAA+ ATPase domain-containing protein</fullName>
    </recommendedName>
</protein>
<evidence type="ECO:0000256" key="1">
    <source>
        <dbReference type="ARBA" id="ARBA00008894"/>
    </source>
</evidence>
<dbReference type="InterPro" id="IPR003591">
    <property type="entry name" value="Leu-rich_rpt_typical-subtyp"/>
</dbReference>
<evidence type="ECO:0000256" key="4">
    <source>
        <dbReference type="ARBA" id="ARBA00022741"/>
    </source>
</evidence>
<dbReference type="SMART" id="SM00382">
    <property type="entry name" value="AAA"/>
    <property type="match status" value="1"/>
</dbReference>
<dbReference type="InterPro" id="IPR003593">
    <property type="entry name" value="AAA+_ATPase"/>
</dbReference>
<dbReference type="InterPro" id="IPR058922">
    <property type="entry name" value="WHD_DRP"/>
</dbReference>
<dbReference type="Gene3D" id="3.80.10.10">
    <property type="entry name" value="Ribonuclease Inhibitor"/>
    <property type="match status" value="2"/>
</dbReference>
<dbReference type="PRINTS" id="PR00364">
    <property type="entry name" value="DISEASERSIST"/>
</dbReference>
<dbReference type="Proteomes" id="UP001227230">
    <property type="component" value="Chromosome 11"/>
</dbReference>
<dbReference type="Gene3D" id="3.40.50.300">
    <property type="entry name" value="P-loop containing nucleotide triphosphate hydrolases"/>
    <property type="match status" value="1"/>
</dbReference>
<evidence type="ECO:0000256" key="5">
    <source>
        <dbReference type="ARBA" id="ARBA00022821"/>
    </source>
</evidence>
<dbReference type="Pfam" id="PF23559">
    <property type="entry name" value="WHD_DRP"/>
    <property type="match status" value="1"/>
</dbReference>
<keyword evidence="3" id="KW-0677">Repeat</keyword>
<feature type="coiled-coil region" evidence="7">
    <location>
        <begin position="33"/>
        <end position="95"/>
    </location>
</feature>
<evidence type="ECO:0000256" key="3">
    <source>
        <dbReference type="ARBA" id="ARBA00022737"/>
    </source>
</evidence>
<keyword evidence="6" id="KW-0067">ATP-binding</keyword>
<dbReference type="SUPFAM" id="SSF52058">
    <property type="entry name" value="L domain-like"/>
    <property type="match status" value="1"/>
</dbReference>
<keyword evidence="4" id="KW-0547">Nucleotide-binding</keyword>
<evidence type="ECO:0000256" key="2">
    <source>
        <dbReference type="ARBA" id="ARBA00022614"/>
    </source>
</evidence>
<dbReference type="InterPro" id="IPR027417">
    <property type="entry name" value="P-loop_NTPase"/>
</dbReference>
<reference evidence="9 10" key="1">
    <citation type="journal article" date="2023" name="Hortic Res">
        <title>The complete reference genome for grapevine (Vitis vinifera L.) genetics and breeding.</title>
        <authorList>
            <person name="Shi X."/>
            <person name="Cao S."/>
            <person name="Wang X."/>
            <person name="Huang S."/>
            <person name="Wang Y."/>
            <person name="Liu Z."/>
            <person name="Liu W."/>
            <person name="Leng X."/>
            <person name="Peng Y."/>
            <person name="Wang N."/>
            <person name="Wang Y."/>
            <person name="Ma Z."/>
            <person name="Xu X."/>
            <person name="Zhang F."/>
            <person name="Xue H."/>
            <person name="Zhong H."/>
            <person name="Wang Y."/>
            <person name="Zhang K."/>
            <person name="Velt A."/>
            <person name="Avia K."/>
            <person name="Holtgrawe D."/>
            <person name="Grimplet J."/>
            <person name="Matus J.T."/>
            <person name="Ware D."/>
            <person name="Wu X."/>
            <person name="Wang H."/>
            <person name="Liu C."/>
            <person name="Fang Y."/>
            <person name="Rustenholz C."/>
            <person name="Cheng Z."/>
            <person name="Xiao H."/>
            <person name="Zhou Y."/>
        </authorList>
    </citation>
    <scope>NUCLEOTIDE SEQUENCE [LARGE SCALE GENOMIC DNA]</scope>
    <source>
        <strain evidence="10">cv. Pinot noir / PN40024</strain>
        <tissue evidence="9">Leaf</tissue>
    </source>
</reference>
<feature type="domain" description="AAA+ ATPase" evidence="8">
    <location>
        <begin position="170"/>
        <end position="310"/>
    </location>
</feature>
<dbReference type="EMBL" id="CP126658">
    <property type="protein sequence ID" value="WJZ97760.1"/>
    <property type="molecule type" value="Genomic_DNA"/>
</dbReference>
<dbReference type="InterPro" id="IPR002182">
    <property type="entry name" value="NB-ARC"/>
</dbReference>
<dbReference type="Gene3D" id="1.10.10.10">
    <property type="entry name" value="Winged helix-like DNA-binding domain superfamily/Winged helix DNA-binding domain"/>
    <property type="match status" value="1"/>
</dbReference>
<proteinExistence type="inferred from homology"/>
<name>A0ABY9CUF0_VITVI</name>
<comment type="similarity">
    <text evidence="1">Belongs to the disease resistance NB-LRR family.</text>
</comment>
<dbReference type="Gene3D" id="1.10.8.430">
    <property type="entry name" value="Helical domain of apoptotic protease-activating factors"/>
    <property type="match status" value="1"/>
</dbReference>
<dbReference type="InterPro" id="IPR042197">
    <property type="entry name" value="Apaf_helical"/>
</dbReference>
<sequence>MEVFSIVINGIISGLSKPVAARISNFWNLDERVHTLRAEIKKLKDTRDDLKRCVDQAELNGLTARNQVKWWLEEVQAIEDEVSVMEERFRQQQQRRCVGCCHANCSSRYKLSTKVAKKLRGVGELVDRGTFDTVADSGSPPDAVKEIPTRPMYGLDVMLEKVRQFLADDAVGIIGIYGMGGVGKTALLKNINNEFLTKTHDFDVVIWVLVSKDFVADKIQQAVGARLGLSWEEDETQEQRALKICRVMRRKRFLLLLDDVWEELDLENIGIPLADQQNKCKVIFTTRSMDVCSDMDAHRKLKVEFLEEKESWQLFQEKVGKKELLDLSSIRPHAEKIVKKCGGLPLALITIGRAMANKETEEEWKYAIELLDNSPSELRGMEDVFTLLKFSYDNLDNDTLRSCFLYCSLFPEDFSIEKEQLVEYWVGEGFLDSSHDGNVQNKGHAVIGSLKVACLLENGEEKTQVKMHDVVRSFALWISSGYGRNEKKFLIQPSIGLTEAPRVENWRFAERISLLDNGITALSEIPDCPSLSTLLLQWNSGLNRITVGFFHFMPVLRVLDLSFTSLKEIPVSIGELVELRHLDLSGTKLTALPKELGSLAKLRLLDLQRTHSLRTIPHEAISRLSQLRVLNFYYSYGGWEALNCDAPESDASFADLEGLRHLSTLGITVIESTTLRRLSRLNTLLKCIKYLYIKECEGLFYLQFSSASGDGKKLRRLSINNCYDLKYLAIGVGAGRNWLPSLEVLSLHGLPNLTRVWRNSVTRECLQNLRSISIWYCHKLKNVSWILQLPRLEVLYIFYCSEMEELICGDEMIEEDLMAFPSLRTMSIRDLPQLRSISQEALAFPSLERIAVMDCPKLKKLPLKTHGVSALPRVYGSKEWWHGLEWDEGAATNSAILPPFMAT</sequence>
<dbReference type="InterPro" id="IPR036388">
    <property type="entry name" value="WH-like_DNA-bd_sf"/>
</dbReference>
<dbReference type="InterPro" id="IPR032675">
    <property type="entry name" value="LRR_dom_sf"/>
</dbReference>
<evidence type="ECO:0000256" key="7">
    <source>
        <dbReference type="SAM" id="Coils"/>
    </source>
</evidence>
<evidence type="ECO:0000256" key="6">
    <source>
        <dbReference type="ARBA" id="ARBA00022840"/>
    </source>
</evidence>
<evidence type="ECO:0000313" key="10">
    <source>
        <dbReference type="Proteomes" id="UP001227230"/>
    </source>
</evidence>
<evidence type="ECO:0000313" key="9">
    <source>
        <dbReference type="EMBL" id="WJZ97760.1"/>
    </source>
</evidence>
<dbReference type="Pfam" id="PF00931">
    <property type="entry name" value="NB-ARC"/>
    <property type="match status" value="1"/>
</dbReference>
<dbReference type="InterPro" id="IPR055414">
    <property type="entry name" value="LRR_R13L4/SHOC2-like"/>
</dbReference>
<dbReference type="SMART" id="SM00369">
    <property type="entry name" value="LRR_TYP"/>
    <property type="match status" value="2"/>
</dbReference>
<organism evidence="9 10">
    <name type="scientific">Vitis vinifera</name>
    <name type="common">Grape</name>
    <dbReference type="NCBI Taxonomy" id="29760"/>
    <lineage>
        <taxon>Eukaryota</taxon>
        <taxon>Viridiplantae</taxon>
        <taxon>Streptophyta</taxon>
        <taxon>Embryophyta</taxon>
        <taxon>Tracheophyta</taxon>
        <taxon>Spermatophyta</taxon>
        <taxon>Magnoliopsida</taxon>
        <taxon>eudicotyledons</taxon>
        <taxon>Gunneridae</taxon>
        <taxon>Pentapetalae</taxon>
        <taxon>rosids</taxon>
        <taxon>Vitales</taxon>
        <taxon>Vitaceae</taxon>
        <taxon>Viteae</taxon>
        <taxon>Vitis</taxon>
    </lineage>
</organism>
<keyword evidence="2" id="KW-0433">Leucine-rich repeat</keyword>
<dbReference type="PANTHER" id="PTHR33463">
    <property type="entry name" value="NB-ARC DOMAIN-CONTAINING PROTEIN-RELATED"/>
    <property type="match status" value="1"/>
</dbReference>
<keyword evidence="7" id="KW-0175">Coiled coil</keyword>